<name>A0ABP0GQD0_CLALP</name>
<evidence type="ECO:0000313" key="2">
    <source>
        <dbReference type="Proteomes" id="UP001642483"/>
    </source>
</evidence>
<evidence type="ECO:0000313" key="1">
    <source>
        <dbReference type="EMBL" id="CAK8693965.1"/>
    </source>
</evidence>
<dbReference type="Proteomes" id="UP001642483">
    <property type="component" value="Unassembled WGS sequence"/>
</dbReference>
<protein>
    <recommendedName>
        <fullName evidence="3">Ribosomal protein S7</fullName>
    </recommendedName>
</protein>
<evidence type="ECO:0008006" key="3">
    <source>
        <dbReference type="Google" id="ProtNLM"/>
    </source>
</evidence>
<gene>
    <name evidence="1" type="ORF">CVLEPA_LOCUS27247</name>
</gene>
<organism evidence="1 2">
    <name type="scientific">Clavelina lepadiformis</name>
    <name type="common">Light-bulb sea squirt</name>
    <name type="synonym">Ascidia lepadiformis</name>
    <dbReference type="NCBI Taxonomy" id="159417"/>
    <lineage>
        <taxon>Eukaryota</taxon>
        <taxon>Metazoa</taxon>
        <taxon>Chordata</taxon>
        <taxon>Tunicata</taxon>
        <taxon>Ascidiacea</taxon>
        <taxon>Aplousobranchia</taxon>
        <taxon>Clavelinidae</taxon>
        <taxon>Clavelina</taxon>
    </lineage>
</organism>
<sequence length="63" mass="7314">MATKYSKIDKHRKMTNNQLNPSFVIHLIKISKTVLKSFEENLATSCLKNDNDIKVAVRTFYIL</sequence>
<accession>A0ABP0GQD0</accession>
<keyword evidence="2" id="KW-1185">Reference proteome</keyword>
<comment type="caution">
    <text evidence="1">The sequence shown here is derived from an EMBL/GenBank/DDBJ whole genome shotgun (WGS) entry which is preliminary data.</text>
</comment>
<dbReference type="EMBL" id="CAWYQH010000141">
    <property type="protein sequence ID" value="CAK8693965.1"/>
    <property type="molecule type" value="Genomic_DNA"/>
</dbReference>
<reference evidence="1 2" key="1">
    <citation type="submission" date="2024-02" db="EMBL/GenBank/DDBJ databases">
        <authorList>
            <person name="Daric V."/>
            <person name="Darras S."/>
        </authorList>
    </citation>
    <scope>NUCLEOTIDE SEQUENCE [LARGE SCALE GENOMIC DNA]</scope>
</reference>
<proteinExistence type="predicted"/>